<proteinExistence type="predicted"/>
<name>A0A0R2RJA0_9BACT</name>
<dbReference type="InterPro" id="IPR012902">
    <property type="entry name" value="N_methyl_site"/>
</dbReference>
<dbReference type="EMBL" id="LIBO01000031">
    <property type="protein sequence ID" value="KRO62815.1"/>
    <property type="molecule type" value="Genomic_DNA"/>
</dbReference>
<dbReference type="Proteomes" id="UP000051269">
    <property type="component" value="Unassembled WGS sequence"/>
</dbReference>
<protein>
    <recommendedName>
        <fullName evidence="4">Type II secretion system protein J</fullName>
    </recommendedName>
</protein>
<sequence length="229" mass="25325">MKDFFRVSRGFTLIEVTLGLTILVLIFGVIFQMVQFSVLGANASAQASLRSREVSGLFALVRQLCLDLSINSQVSLENRGGQRGYELVVINAPMAIFPMQYDGVRVLGFELRKAPSGDGRELWMVESLIKTNTPRPEKPEVNEFRLMGDLKSLVWAAGDPRNQEKMNRPDWNEPVKPAYLRLTLERKAGKTTLTNVGTFWIPAGMGPTGQAPLDPVTRSVIATVTNTNG</sequence>
<accession>A0A0R2RJA0</accession>
<reference evidence="2 3" key="1">
    <citation type="submission" date="2015-10" db="EMBL/GenBank/DDBJ databases">
        <title>Metagenome-Assembled Genomes uncover a global brackish microbiome.</title>
        <authorList>
            <person name="Hugerth L.W."/>
            <person name="Larsson J."/>
            <person name="Alneberg J."/>
            <person name="Lindh M.V."/>
            <person name="Legrand C."/>
            <person name="Pinhassi J."/>
            <person name="Andersson A.F."/>
        </authorList>
    </citation>
    <scope>NUCLEOTIDE SEQUENCE [LARGE SCALE GENOMIC DNA]</scope>
    <source>
        <strain evidence="2">BACL18 MAG-120507-bin52</strain>
    </source>
</reference>
<evidence type="ECO:0000313" key="3">
    <source>
        <dbReference type="Proteomes" id="UP000051269"/>
    </source>
</evidence>
<keyword evidence="1" id="KW-1133">Transmembrane helix</keyword>
<gene>
    <name evidence="2" type="ORF">ABR82_08000</name>
</gene>
<dbReference type="PROSITE" id="PS00409">
    <property type="entry name" value="PROKAR_NTER_METHYL"/>
    <property type="match status" value="1"/>
</dbReference>
<comment type="caution">
    <text evidence="2">The sequence shown here is derived from an EMBL/GenBank/DDBJ whole genome shotgun (WGS) entry which is preliminary data.</text>
</comment>
<keyword evidence="1" id="KW-0472">Membrane</keyword>
<keyword evidence="1" id="KW-0812">Transmembrane</keyword>
<dbReference type="AlphaFoldDB" id="A0A0R2RJA0"/>
<feature type="transmembrane region" description="Helical" evidence="1">
    <location>
        <begin position="12"/>
        <end position="34"/>
    </location>
</feature>
<evidence type="ECO:0000313" key="2">
    <source>
        <dbReference type="EMBL" id="KRO62815.1"/>
    </source>
</evidence>
<organism evidence="2 3">
    <name type="scientific">Verrucomicrobia subdivision 6 bacterium BACL9 MAG-120507-bin52</name>
    <dbReference type="NCBI Taxonomy" id="1655590"/>
    <lineage>
        <taxon>Bacteria</taxon>
        <taxon>Pseudomonadati</taxon>
        <taxon>Verrucomicrobiota</taxon>
        <taxon>Verrucomicrobiia</taxon>
        <taxon>Verrucomicrobiales</taxon>
        <taxon>Verrucomicrobia subdivision 6</taxon>
    </lineage>
</organism>
<evidence type="ECO:0000256" key="1">
    <source>
        <dbReference type="SAM" id="Phobius"/>
    </source>
</evidence>
<evidence type="ECO:0008006" key="4">
    <source>
        <dbReference type="Google" id="ProtNLM"/>
    </source>
</evidence>